<dbReference type="Proteomes" id="UP000007813">
    <property type="component" value="Unassembled WGS sequence"/>
</dbReference>
<reference evidence="2 3" key="1">
    <citation type="journal article" date="2012" name="J. Bacteriol.">
        <title>Draft Genome Sequence of the Extremely Halophilic Archaeon Halogranum salarium B-1T.</title>
        <authorList>
            <person name="Kim K.K."/>
            <person name="Lee K.C."/>
            <person name="Lee J.S."/>
        </authorList>
    </citation>
    <scope>NUCLEOTIDE SEQUENCE [LARGE SCALE GENOMIC DNA]</scope>
    <source>
        <strain evidence="2 3">B-1</strain>
    </source>
</reference>
<comment type="caution">
    <text evidence="2">The sequence shown here is derived from an EMBL/GenBank/DDBJ whole genome shotgun (WGS) entry which is preliminary data.</text>
</comment>
<accession>J2ZZB1</accession>
<dbReference type="EMBL" id="ALJD01000009">
    <property type="protein sequence ID" value="EJN58373.1"/>
    <property type="molecule type" value="Genomic_DNA"/>
</dbReference>
<sequence length="37" mass="4246">MPKSPLASRASKTVERDCRRPKLQRTLERLSTESVSM</sequence>
<evidence type="ECO:0000313" key="3">
    <source>
        <dbReference type="Proteomes" id="UP000007813"/>
    </source>
</evidence>
<dbReference type="AlphaFoldDB" id="J2ZZB1"/>
<feature type="region of interest" description="Disordered" evidence="1">
    <location>
        <begin position="1"/>
        <end position="37"/>
    </location>
</feature>
<gene>
    <name evidence="2" type="ORF">HSB1_37900</name>
</gene>
<proteinExistence type="predicted"/>
<name>J2ZZB1_9EURY</name>
<evidence type="ECO:0000256" key="1">
    <source>
        <dbReference type="SAM" id="MobiDB-lite"/>
    </source>
</evidence>
<evidence type="ECO:0000313" key="2">
    <source>
        <dbReference type="EMBL" id="EJN58373.1"/>
    </source>
</evidence>
<protein>
    <submittedName>
        <fullName evidence="2">Uncharacterized protein</fullName>
    </submittedName>
</protein>
<organism evidence="2 3">
    <name type="scientific">Halogranum salarium B-1</name>
    <dbReference type="NCBI Taxonomy" id="1210908"/>
    <lineage>
        <taxon>Archaea</taxon>
        <taxon>Methanobacteriati</taxon>
        <taxon>Methanobacteriota</taxon>
        <taxon>Stenosarchaea group</taxon>
        <taxon>Halobacteria</taxon>
        <taxon>Halobacteriales</taxon>
        <taxon>Haloferacaceae</taxon>
    </lineage>
</organism>
<feature type="compositionally biased region" description="Basic and acidic residues" evidence="1">
    <location>
        <begin position="12"/>
        <end position="31"/>
    </location>
</feature>